<evidence type="ECO:0000313" key="3">
    <source>
        <dbReference type="Proteomes" id="UP000831290"/>
    </source>
</evidence>
<dbReference type="Proteomes" id="UP000831290">
    <property type="component" value="Chromosome"/>
</dbReference>
<protein>
    <submittedName>
        <fullName evidence="2">DUF4230 domain-containing protein</fullName>
    </submittedName>
</protein>
<gene>
    <name evidence="2" type="ORF">MQE35_04530</name>
</gene>
<sequence>MRKILFGVILTLACILIFNYFFEKKSERQQLKESSTLIREQINNVGKLIVTEGHFAEVYKYEDVKEVLGNLIKAEKSALVVINADVDIAYNLREIHYEIDSLNKVLTIKNIPDPEIKISPDLEYYDVKQDYLNLFEAEDYNLIKEGVKKMLLNKIETTSLKTNAQNRLLSELSKFFILTNSLGWTLQYNEIPINNISELEVIKN</sequence>
<feature type="transmembrane region" description="Helical" evidence="1">
    <location>
        <begin position="6"/>
        <end position="22"/>
    </location>
</feature>
<dbReference type="EMBL" id="CP094358">
    <property type="protein sequence ID" value="UOB18557.1"/>
    <property type="molecule type" value="Genomic_DNA"/>
</dbReference>
<keyword evidence="1" id="KW-0472">Membrane</keyword>
<dbReference type="Pfam" id="PF14014">
    <property type="entry name" value="DUF4230"/>
    <property type="match status" value="1"/>
</dbReference>
<proteinExistence type="predicted"/>
<keyword evidence="3" id="KW-1185">Reference proteome</keyword>
<organism evidence="2 3">
    <name type="scientific">Abyssalbus ytuae</name>
    <dbReference type="NCBI Taxonomy" id="2926907"/>
    <lineage>
        <taxon>Bacteria</taxon>
        <taxon>Pseudomonadati</taxon>
        <taxon>Bacteroidota</taxon>
        <taxon>Flavobacteriia</taxon>
        <taxon>Flavobacteriales</taxon>
        <taxon>Flavobacteriaceae</taxon>
        <taxon>Abyssalbus</taxon>
    </lineage>
</organism>
<name>A0A9E6ZMI6_9FLAO</name>
<evidence type="ECO:0000313" key="2">
    <source>
        <dbReference type="EMBL" id="UOB18557.1"/>
    </source>
</evidence>
<dbReference type="RefSeq" id="WP_255844984.1">
    <property type="nucleotide sequence ID" value="NZ_CP094358.1"/>
</dbReference>
<evidence type="ECO:0000256" key="1">
    <source>
        <dbReference type="SAM" id="Phobius"/>
    </source>
</evidence>
<dbReference type="InterPro" id="IPR025324">
    <property type="entry name" value="DUF4230"/>
</dbReference>
<dbReference type="AlphaFoldDB" id="A0A9E6ZMI6"/>
<keyword evidence="1" id="KW-1133">Transmembrane helix</keyword>
<keyword evidence="1" id="KW-0812">Transmembrane</keyword>
<dbReference type="KEGG" id="fbm:MQE35_04530"/>
<reference evidence="2" key="1">
    <citation type="submission" date="2022-03" db="EMBL/GenBank/DDBJ databases">
        <title>Description of Abyssus ytuae gen. nov., sp. nov., a novel member of the family Flavobacteriaceae isolated from the sediment of Mariana Trench.</title>
        <authorList>
            <person name="Zhang J."/>
            <person name="Xu X."/>
        </authorList>
    </citation>
    <scope>NUCLEOTIDE SEQUENCE</scope>
    <source>
        <strain evidence="2">MT3330</strain>
    </source>
</reference>
<accession>A0A9E6ZMI6</accession>